<keyword evidence="2" id="KW-0489">Methyltransferase</keyword>
<dbReference type="GO" id="GO:0032259">
    <property type="term" value="P:methylation"/>
    <property type="evidence" value="ECO:0007669"/>
    <property type="project" value="UniProtKB-KW"/>
</dbReference>
<reference evidence="3" key="1">
    <citation type="submission" date="2015-07" db="EMBL/GenBank/DDBJ databases">
        <authorList>
            <person name="Teixeira M.M."/>
            <person name="Souza R.C."/>
            <person name="Almeida L.G."/>
            <person name="Vicente V.A."/>
            <person name="de Hoog S."/>
            <person name="Bocca A.L."/>
            <person name="de Almeida S.R."/>
            <person name="Vasconcelos A.T."/>
            <person name="Felipe M.S."/>
        </authorList>
    </citation>
    <scope>NUCLEOTIDE SEQUENCE [LARGE SCALE GENOMIC DNA]</scope>
    <source>
        <strain evidence="3">KSF</strain>
    </source>
</reference>
<dbReference type="Gene3D" id="3.40.50.150">
    <property type="entry name" value="Vaccinia Virus protein VP39"/>
    <property type="match status" value="1"/>
</dbReference>
<organism evidence="2 3">
    <name type="scientific">Cladophialophora carrionii</name>
    <dbReference type="NCBI Taxonomy" id="86049"/>
    <lineage>
        <taxon>Eukaryota</taxon>
        <taxon>Fungi</taxon>
        <taxon>Dikarya</taxon>
        <taxon>Ascomycota</taxon>
        <taxon>Pezizomycotina</taxon>
        <taxon>Eurotiomycetes</taxon>
        <taxon>Chaetothyriomycetidae</taxon>
        <taxon>Chaetothyriales</taxon>
        <taxon>Herpotrichiellaceae</taxon>
        <taxon>Cladophialophora</taxon>
    </lineage>
</organism>
<feature type="domain" description="Methyltransferase" evidence="1">
    <location>
        <begin position="52"/>
        <end position="156"/>
    </location>
</feature>
<dbReference type="InterPro" id="IPR041698">
    <property type="entry name" value="Methyltransf_25"/>
</dbReference>
<dbReference type="eggNOG" id="ENOG502SAHW">
    <property type="taxonomic scope" value="Eukaryota"/>
</dbReference>
<dbReference type="GO" id="GO:0010420">
    <property type="term" value="F:polyprenyldihydroxybenzoate methyltransferase activity"/>
    <property type="evidence" value="ECO:0007669"/>
    <property type="project" value="TreeGrafter"/>
</dbReference>
<dbReference type="VEuPathDB" id="FungiDB:G647_05552"/>
<dbReference type="EMBL" id="LGRB01000010">
    <property type="protein sequence ID" value="OCT50453.1"/>
    <property type="molecule type" value="Genomic_DNA"/>
</dbReference>
<dbReference type="PANTHER" id="PTHR43464:SF89">
    <property type="entry name" value="METHYLTRANSFERASE"/>
    <property type="match status" value="1"/>
</dbReference>
<keyword evidence="2" id="KW-0808">Transferase</keyword>
<dbReference type="AlphaFoldDB" id="A0A1C1CPQ9"/>
<protein>
    <submittedName>
        <fullName evidence="2">UbiE/COQ5 methyltransferase</fullName>
    </submittedName>
</protein>
<evidence type="ECO:0000313" key="2">
    <source>
        <dbReference type="EMBL" id="OCT50453.1"/>
    </source>
</evidence>
<gene>
    <name evidence="2" type="ORF">CLCR_07458</name>
</gene>
<dbReference type="Pfam" id="PF13649">
    <property type="entry name" value="Methyltransf_25"/>
    <property type="match status" value="1"/>
</dbReference>
<name>A0A1C1CPQ9_9EURO</name>
<sequence length="297" mass="32899">MPAVQPPNAFITETLAQYTPRAATYDVSNGGWHVELGRDHVTWLPPPKGGAVLDLACGTGLVALPYAEAVGPDGTVVGVDVTEAMLSEAKRKPLADGSGEVHWVLGDIMDVSSLDAVQEVIRARGGFDIISCCSAFVLLENPAKALDDWVALLKPGTGRLILDVPTEDRTLQYLLNYPLRKALGKAMTYDFDWIEDIHTVEKMFEEANLDIVKSFRTRSYTSERWYDAGQAAEVLEQKTRESGLWKGVIEDWKSEDGPAGADKIKELWAQIWKENLNEKGKLWDGHALYVTVGRRRE</sequence>
<dbReference type="VEuPathDB" id="FungiDB:CLCR_07458"/>
<evidence type="ECO:0000313" key="3">
    <source>
        <dbReference type="Proteomes" id="UP000094526"/>
    </source>
</evidence>
<accession>A0A1C1CPQ9</accession>
<dbReference type="OrthoDB" id="66144at2759"/>
<evidence type="ECO:0000259" key="1">
    <source>
        <dbReference type="Pfam" id="PF13649"/>
    </source>
</evidence>
<dbReference type="SUPFAM" id="SSF53335">
    <property type="entry name" value="S-adenosyl-L-methionine-dependent methyltransferases"/>
    <property type="match status" value="1"/>
</dbReference>
<dbReference type="InterPro" id="IPR029063">
    <property type="entry name" value="SAM-dependent_MTases_sf"/>
</dbReference>
<keyword evidence="3" id="KW-1185">Reference proteome</keyword>
<dbReference type="Proteomes" id="UP000094526">
    <property type="component" value="Unassembled WGS sequence"/>
</dbReference>
<dbReference type="STRING" id="86049.A0A1C1CPQ9"/>
<dbReference type="PANTHER" id="PTHR43464">
    <property type="entry name" value="METHYLTRANSFERASE"/>
    <property type="match status" value="1"/>
</dbReference>
<dbReference type="CDD" id="cd02440">
    <property type="entry name" value="AdoMet_MTases"/>
    <property type="match status" value="1"/>
</dbReference>
<comment type="caution">
    <text evidence="2">The sequence shown here is derived from an EMBL/GenBank/DDBJ whole genome shotgun (WGS) entry which is preliminary data.</text>
</comment>
<proteinExistence type="predicted"/>